<evidence type="ECO:0000313" key="6">
    <source>
        <dbReference type="Proteomes" id="UP001330827"/>
    </source>
</evidence>
<dbReference type="RefSeq" id="WP_145767848.1">
    <property type="nucleotide sequence ID" value="NZ_CP109114.1"/>
</dbReference>
<protein>
    <recommendedName>
        <fullName evidence="7">Lipoprotein</fullName>
    </recommendedName>
</protein>
<proteinExistence type="predicted"/>
<feature type="signal peptide" evidence="2">
    <location>
        <begin position="1"/>
        <end position="25"/>
    </location>
</feature>
<evidence type="ECO:0000313" key="5">
    <source>
        <dbReference type="Proteomes" id="UP000318186"/>
    </source>
</evidence>
<dbReference type="Proteomes" id="UP000318186">
    <property type="component" value="Unassembled WGS sequence"/>
</dbReference>
<evidence type="ECO:0000313" key="4">
    <source>
        <dbReference type="EMBL" id="WSC17433.1"/>
    </source>
</evidence>
<dbReference type="OrthoDB" id="4330829at2"/>
<accession>A0A561TY12</accession>
<evidence type="ECO:0000313" key="3">
    <source>
        <dbReference type="EMBL" id="TWF92000.1"/>
    </source>
</evidence>
<evidence type="ECO:0000256" key="1">
    <source>
        <dbReference type="SAM" id="MobiDB-lite"/>
    </source>
</evidence>
<reference evidence="3 5" key="1">
    <citation type="submission" date="2019-06" db="EMBL/GenBank/DDBJ databases">
        <title>Sequencing the genomes of 1000 actinobacteria strains.</title>
        <authorList>
            <person name="Klenk H.-P."/>
        </authorList>
    </citation>
    <scope>NUCLEOTIDE SEQUENCE [LARGE SCALE GENOMIC DNA]</scope>
    <source>
        <strain evidence="3 5">DSM 42059</strain>
    </source>
</reference>
<gene>
    <name evidence="3" type="ORF">FHX80_12318</name>
    <name evidence="4" type="ORF">OIE64_34550</name>
</gene>
<evidence type="ECO:0008006" key="7">
    <source>
        <dbReference type="Google" id="ProtNLM"/>
    </source>
</evidence>
<keyword evidence="6" id="KW-1185">Reference proteome</keyword>
<sequence>MNQPSPLRRALGRRAARSLPPAVLAAVIVAGTAACGSSDTSSPGTARSTRTVSEEPAVSPKASQSQRSHEDFAASVSAEAERNRQKAVATLKGVKGKGNAIGDVSVSGLAVEPSEQFRSALVRVTNPTDKAAFYAVRVDFVDSSGKALDSVVLGFADAPPGRMVSQHANSRKAAGVKTFPRIVQAERG</sequence>
<feature type="region of interest" description="Disordered" evidence="1">
    <location>
        <begin position="34"/>
        <end position="83"/>
    </location>
</feature>
<dbReference type="AlphaFoldDB" id="A0A561TY12"/>
<dbReference type="Proteomes" id="UP001330827">
    <property type="component" value="Chromosome"/>
</dbReference>
<reference evidence="4 6" key="2">
    <citation type="submission" date="2022-10" db="EMBL/GenBank/DDBJ databases">
        <title>The complete genomes of actinobacterial strains from the NBC collection.</title>
        <authorList>
            <person name="Joergensen T.S."/>
            <person name="Alvarez Arevalo M."/>
            <person name="Sterndorff E.B."/>
            <person name="Faurdal D."/>
            <person name="Vuksanovic O."/>
            <person name="Mourched A.-S."/>
            <person name="Charusanti P."/>
            <person name="Shaw S."/>
            <person name="Blin K."/>
            <person name="Weber T."/>
        </authorList>
    </citation>
    <scope>NUCLEOTIDE SEQUENCE [LARGE SCALE GENOMIC DNA]</scope>
    <source>
        <strain evidence="4 6">NBC 01769</strain>
    </source>
</reference>
<name>A0A561TY12_9ACTN</name>
<dbReference type="EMBL" id="VIWW01000002">
    <property type="protein sequence ID" value="TWF92000.1"/>
    <property type="molecule type" value="Genomic_DNA"/>
</dbReference>
<feature type="compositionally biased region" description="Polar residues" evidence="1">
    <location>
        <begin position="35"/>
        <end position="51"/>
    </location>
</feature>
<organism evidence="3 5">
    <name type="scientific">Streptomyces brevispora</name>
    <dbReference type="NCBI Taxonomy" id="887462"/>
    <lineage>
        <taxon>Bacteria</taxon>
        <taxon>Bacillati</taxon>
        <taxon>Actinomycetota</taxon>
        <taxon>Actinomycetes</taxon>
        <taxon>Kitasatosporales</taxon>
        <taxon>Streptomycetaceae</taxon>
        <taxon>Streptomyces</taxon>
    </lineage>
</organism>
<evidence type="ECO:0000256" key="2">
    <source>
        <dbReference type="SAM" id="SignalP"/>
    </source>
</evidence>
<keyword evidence="2" id="KW-0732">Signal</keyword>
<dbReference type="EMBL" id="CP109114">
    <property type="protein sequence ID" value="WSC17433.1"/>
    <property type="molecule type" value="Genomic_DNA"/>
</dbReference>
<feature type="chain" id="PRO_5022107824" description="Lipoprotein" evidence="2">
    <location>
        <begin position="26"/>
        <end position="188"/>
    </location>
</feature>